<organism evidence="1 2">
    <name type="scientific">Paludibaculum fermentans</name>
    <dbReference type="NCBI Taxonomy" id="1473598"/>
    <lineage>
        <taxon>Bacteria</taxon>
        <taxon>Pseudomonadati</taxon>
        <taxon>Acidobacteriota</taxon>
        <taxon>Terriglobia</taxon>
        <taxon>Bryobacterales</taxon>
        <taxon>Bryobacteraceae</taxon>
        <taxon>Paludibaculum</taxon>
    </lineage>
</organism>
<dbReference type="AlphaFoldDB" id="A0A7S7SN70"/>
<evidence type="ECO:0000313" key="1">
    <source>
        <dbReference type="EMBL" id="QOY92077.1"/>
    </source>
</evidence>
<dbReference type="PANTHER" id="PTHR12526">
    <property type="entry name" value="GLYCOSYLTRANSFERASE"/>
    <property type="match status" value="1"/>
</dbReference>
<dbReference type="CDD" id="cd03801">
    <property type="entry name" value="GT4_PimA-like"/>
    <property type="match status" value="1"/>
</dbReference>
<dbReference type="EMBL" id="CP063849">
    <property type="protein sequence ID" value="QOY92077.1"/>
    <property type="molecule type" value="Genomic_DNA"/>
</dbReference>
<dbReference type="PANTHER" id="PTHR12526:SF590">
    <property type="entry name" value="ALPHA-MALTOSE-1-PHOSPHATE SYNTHASE"/>
    <property type="match status" value="1"/>
</dbReference>
<keyword evidence="1" id="KW-0808">Transferase</keyword>
<proteinExistence type="predicted"/>
<dbReference type="Proteomes" id="UP000593892">
    <property type="component" value="Chromosome"/>
</dbReference>
<gene>
    <name evidence="1" type="ORF">IRI77_19860</name>
</gene>
<dbReference type="GO" id="GO:0016757">
    <property type="term" value="F:glycosyltransferase activity"/>
    <property type="evidence" value="ECO:0007669"/>
    <property type="project" value="TreeGrafter"/>
</dbReference>
<protein>
    <submittedName>
        <fullName evidence="1">Glycosyltransferase family 4 protein</fullName>
    </submittedName>
</protein>
<dbReference type="KEGG" id="pfer:IRI77_19860"/>
<name>A0A7S7SN70_PALFE</name>
<keyword evidence="2" id="KW-1185">Reference proteome</keyword>
<sequence>MHYAVPRILAAEGQLARLFTDICAVQGWPRLLKWLPNGVLPPGVRRLKGRIPRGVPHEQLTSFTGFGWEYVQKRRQARSAEQMTAAHLWAGARFNELVLRQGLGEARGVYTFNSAGLSVLESARQRGLRAVMEQTIAPTEVEARLMREEWTRHGQWGSGGFEENGLLREFGALEAAEWNAAQVIVCGSEFVREGIREAGGPWEKCVVVPYGVDCPPGRVRQKPRGPLRVLFVGTVGLRKGVPYLLAAAELFGADSCEFRLIGSIDVSADRLAGLPGHVQVLGSVPRAEMKRHWDWADVFVLPSLCEGSATVCYEALGAGLPVITTPNAGSVVRDGVDGFVVPVRDGNAIAGRLEKFMKHDGLLESMSKQALLRAQSFTVAKYGERLTEALLG</sequence>
<accession>A0A7S7SN70</accession>
<evidence type="ECO:0000313" key="2">
    <source>
        <dbReference type="Proteomes" id="UP000593892"/>
    </source>
</evidence>
<dbReference type="SUPFAM" id="SSF53756">
    <property type="entry name" value="UDP-Glycosyltransferase/glycogen phosphorylase"/>
    <property type="match status" value="1"/>
</dbReference>
<reference evidence="1 2" key="1">
    <citation type="submission" date="2020-10" db="EMBL/GenBank/DDBJ databases">
        <title>Complete genome sequence of Paludibaculum fermentans P105T, a facultatively anaerobic acidobacterium capable of dissimilatory Fe(III) reduction.</title>
        <authorList>
            <person name="Dedysh S.N."/>
            <person name="Beletsky A.V."/>
            <person name="Kulichevskaya I.S."/>
            <person name="Mardanov A.V."/>
            <person name="Ravin N.V."/>
        </authorList>
    </citation>
    <scope>NUCLEOTIDE SEQUENCE [LARGE SCALE GENOMIC DNA]</scope>
    <source>
        <strain evidence="1 2">P105</strain>
    </source>
</reference>
<dbReference type="Pfam" id="PF13692">
    <property type="entry name" value="Glyco_trans_1_4"/>
    <property type="match status" value="1"/>
</dbReference>
<dbReference type="Gene3D" id="3.40.50.2000">
    <property type="entry name" value="Glycogen Phosphorylase B"/>
    <property type="match status" value="2"/>
</dbReference>